<evidence type="ECO:0000256" key="1">
    <source>
        <dbReference type="SAM" id="SignalP"/>
    </source>
</evidence>
<dbReference type="PANTHER" id="PTHR43751:SF3">
    <property type="entry name" value="SULFATASE N-TERMINAL DOMAIN-CONTAINING PROTEIN"/>
    <property type="match status" value="1"/>
</dbReference>
<keyword evidence="4" id="KW-1185">Reference proteome</keyword>
<feature type="chain" id="PRO_5021804389" evidence="1">
    <location>
        <begin position="23"/>
        <end position="472"/>
    </location>
</feature>
<feature type="domain" description="Sulfatase N-terminal" evidence="2">
    <location>
        <begin position="30"/>
        <end position="358"/>
    </location>
</feature>
<organism evidence="3 4">
    <name type="scientific">Caulifigura coniformis</name>
    <dbReference type="NCBI Taxonomy" id="2527983"/>
    <lineage>
        <taxon>Bacteria</taxon>
        <taxon>Pseudomonadati</taxon>
        <taxon>Planctomycetota</taxon>
        <taxon>Planctomycetia</taxon>
        <taxon>Planctomycetales</taxon>
        <taxon>Planctomycetaceae</taxon>
        <taxon>Caulifigura</taxon>
    </lineage>
</organism>
<dbReference type="Pfam" id="PF00884">
    <property type="entry name" value="Sulfatase"/>
    <property type="match status" value="1"/>
</dbReference>
<feature type="signal peptide" evidence="1">
    <location>
        <begin position="1"/>
        <end position="22"/>
    </location>
</feature>
<evidence type="ECO:0000313" key="3">
    <source>
        <dbReference type="EMBL" id="QDT54689.1"/>
    </source>
</evidence>
<dbReference type="Gene3D" id="3.30.1120.10">
    <property type="match status" value="1"/>
</dbReference>
<dbReference type="KEGG" id="ccos:Pan44_27240"/>
<name>A0A517SEX9_9PLAN</name>
<dbReference type="CDD" id="cd16145">
    <property type="entry name" value="ARS_like"/>
    <property type="match status" value="1"/>
</dbReference>
<keyword evidence="3" id="KW-0378">Hydrolase</keyword>
<gene>
    <name evidence="3" type="primary">atsA_20</name>
    <name evidence="3" type="ORF">Pan44_27240</name>
</gene>
<dbReference type="Proteomes" id="UP000315700">
    <property type="component" value="Chromosome"/>
</dbReference>
<dbReference type="GO" id="GO:0004065">
    <property type="term" value="F:arylsulfatase activity"/>
    <property type="evidence" value="ECO:0007669"/>
    <property type="project" value="UniProtKB-EC"/>
</dbReference>
<dbReference type="InterPro" id="IPR000917">
    <property type="entry name" value="Sulfatase_N"/>
</dbReference>
<dbReference type="InParanoid" id="A0A517SEX9"/>
<evidence type="ECO:0000259" key="2">
    <source>
        <dbReference type="Pfam" id="PF00884"/>
    </source>
</evidence>
<accession>A0A517SEX9</accession>
<dbReference type="AlphaFoldDB" id="A0A517SEX9"/>
<keyword evidence="1" id="KW-0732">Signal</keyword>
<dbReference type="InterPro" id="IPR017850">
    <property type="entry name" value="Alkaline_phosphatase_core_sf"/>
</dbReference>
<sequence length="472" mass="52372" precursor="true">MNRWVILAAAGLLLSIVGQASAQSEGAPLPNIVFIMADDLGYGDLSCYGQKKFKTPNIDRLAAEGLRFTDYYAGATVCAPSRCVLMTGLHTGHCYIRGNSKLSLRAGDVTVAEMLQKAGYTCGQFGKWGLGGEKTGGMPTKQGFNTFYGYLDQHHAHNYFPTFLIRNTERVPLTNVVPEEDPLGGGVATERNQYSPDLIFGEALKFLDDNKSKPFFLYLSITLPHANNEAKQKGMEIPDYGSFKNEDWPDAQKGLAAMIRRLDDQVGEVLDKLNELGLDGKTLVMFTSDNGPHREGGNNPDFFDSNGPYRGIKRDLYEGGIRVPLLARWPGRIAKGTTTAYQGYHGDMFATFCDLAGIRTLPDLDSLSLAPLLLGRPEDQQTHKYLYWEFHERGFTQAVRHGEWKAVRDGGEKGKLQLYNLIDDPGETTDLAATDKEVARQMALFMKDAHVDSRDWPIRTEKKKPQAKADAK</sequence>
<proteinExistence type="predicted"/>
<protein>
    <submittedName>
        <fullName evidence="3">Arylsulfatase</fullName>
        <ecNumber evidence="3">3.1.6.1</ecNumber>
    </submittedName>
</protein>
<dbReference type="EMBL" id="CP036271">
    <property type="protein sequence ID" value="QDT54689.1"/>
    <property type="molecule type" value="Genomic_DNA"/>
</dbReference>
<evidence type="ECO:0000313" key="4">
    <source>
        <dbReference type="Proteomes" id="UP000315700"/>
    </source>
</evidence>
<dbReference type="SUPFAM" id="SSF53649">
    <property type="entry name" value="Alkaline phosphatase-like"/>
    <property type="match status" value="1"/>
</dbReference>
<dbReference type="Gene3D" id="3.40.720.10">
    <property type="entry name" value="Alkaline Phosphatase, subunit A"/>
    <property type="match status" value="1"/>
</dbReference>
<reference evidence="3 4" key="1">
    <citation type="submission" date="2019-02" db="EMBL/GenBank/DDBJ databases">
        <title>Deep-cultivation of Planctomycetes and their phenomic and genomic characterization uncovers novel biology.</title>
        <authorList>
            <person name="Wiegand S."/>
            <person name="Jogler M."/>
            <person name="Boedeker C."/>
            <person name="Pinto D."/>
            <person name="Vollmers J."/>
            <person name="Rivas-Marin E."/>
            <person name="Kohn T."/>
            <person name="Peeters S.H."/>
            <person name="Heuer A."/>
            <person name="Rast P."/>
            <person name="Oberbeckmann S."/>
            <person name="Bunk B."/>
            <person name="Jeske O."/>
            <person name="Meyerdierks A."/>
            <person name="Storesund J.E."/>
            <person name="Kallscheuer N."/>
            <person name="Luecker S."/>
            <person name="Lage O.M."/>
            <person name="Pohl T."/>
            <person name="Merkel B.J."/>
            <person name="Hornburger P."/>
            <person name="Mueller R.-W."/>
            <person name="Bruemmer F."/>
            <person name="Labrenz M."/>
            <person name="Spormann A.M."/>
            <person name="Op den Camp H."/>
            <person name="Overmann J."/>
            <person name="Amann R."/>
            <person name="Jetten M.S.M."/>
            <person name="Mascher T."/>
            <person name="Medema M.H."/>
            <person name="Devos D.P."/>
            <person name="Kaster A.-K."/>
            <person name="Ovreas L."/>
            <person name="Rohde M."/>
            <person name="Galperin M.Y."/>
            <person name="Jogler C."/>
        </authorList>
    </citation>
    <scope>NUCLEOTIDE SEQUENCE [LARGE SCALE GENOMIC DNA]</scope>
    <source>
        <strain evidence="3 4">Pan44</strain>
    </source>
</reference>
<dbReference type="EC" id="3.1.6.1" evidence="3"/>
<dbReference type="PANTHER" id="PTHR43751">
    <property type="entry name" value="SULFATASE"/>
    <property type="match status" value="1"/>
</dbReference>
<dbReference type="InterPro" id="IPR052701">
    <property type="entry name" value="GAG_Ulvan_Degrading_Sulfatases"/>
</dbReference>